<evidence type="ECO:0000256" key="1">
    <source>
        <dbReference type="SAM" id="Coils"/>
    </source>
</evidence>
<evidence type="ECO:0000313" key="3">
    <source>
        <dbReference type="EMBL" id="KAH7002703.1"/>
    </source>
</evidence>
<dbReference type="EMBL" id="JAGTJR010000135">
    <property type="protein sequence ID" value="KAH7002703.1"/>
    <property type="molecule type" value="Genomic_DNA"/>
</dbReference>
<feature type="coiled-coil region" evidence="1">
    <location>
        <begin position="262"/>
        <end position="301"/>
    </location>
</feature>
<proteinExistence type="predicted"/>
<gene>
    <name evidence="3" type="ORF">B0J12DRAFT_747733</name>
</gene>
<protein>
    <submittedName>
        <fullName evidence="3">Uncharacterized protein</fullName>
    </submittedName>
</protein>
<accession>A0ABQ8FPG6</accession>
<keyword evidence="4" id="KW-1185">Reference proteome</keyword>
<keyword evidence="1" id="KW-0175">Coiled coil</keyword>
<evidence type="ECO:0000313" key="4">
    <source>
        <dbReference type="Proteomes" id="UP000774617"/>
    </source>
</evidence>
<evidence type="ECO:0000256" key="2">
    <source>
        <dbReference type="SAM" id="MobiDB-lite"/>
    </source>
</evidence>
<sequence length="395" mass="44694">MPTSSTPDHTIPYVPAVASWYCSAQESQNLLGYGSPTATTRAHFELSLGTSDENKASFRFRLLVDLRALKGKRVHVFFCIPPDRILDIQGHTDNVPNSIRTGLLFAKEQVSSNSIVSMRFCLSSPGTVILPRVSDLAPSSQSAGRVLELLESLVRSTEFTIFFKEKSNTLRDKVLETFCRRDWTSTVERVLDVETLYAGHGAKTVQAADFSLSAREVPVESPPSYDELAPTPPPAHGSSSPPRKKLRQAPPTDSVKQPLAPHDDLERTLAEMSARLSQQFRKEMHENLDRLETRVKADMETRMKAAMETRMRADMAEHVVRIERLVEERLVQLKEETSDDIDLAQDQTRDEVEVSLDDRMTLIKDEVMDYVRDEIRDVEDRIRRDLSQATVSFEF</sequence>
<reference evidence="3 4" key="1">
    <citation type="journal article" date="2021" name="Nat. Commun.">
        <title>Genetic determinants of endophytism in the Arabidopsis root mycobiome.</title>
        <authorList>
            <person name="Mesny F."/>
            <person name="Miyauchi S."/>
            <person name="Thiergart T."/>
            <person name="Pickel B."/>
            <person name="Atanasova L."/>
            <person name="Karlsson M."/>
            <person name="Huettel B."/>
            <person name="Barry K.W."/>
            <person name="Haridas S."/>
            <person name="Chen C."/>
            <person name="Bauer D."/>
            <person name="Andreopoulos W."/>
            <person name="Pangilinan J."/>
            <person name="LaButti K."/>
            <person name="Riley R."/>
            <person name="Lipzen A."/>
            <person name="Clum A."/>
            <person name="Drula E."/>
            <person name="Henrissat B."/>
            <person name="Kohler A."/>
            <person name="Grigoriev I.V."/>
            <person name="Martin F.M."/>
            <person name="Hacquard S."/>
        </authorList>
    </citation>
    <scope>NUCLEOTIDE SEQUENCE [LARGE SCALE GENOMIC DNA]</scope>
    <source>
        <strain evidence="3 4">MPI-SDFR-AT-0080</strain>
    </source>
</reference>
<comment type="caution">
    <text evidence="3">The sequence shown here is derived from an EMBL/GenBank/DDBJ whole genome shotgun (WGS) entry which is preliminary data.</text>
</comment>
<dbReference type="Proteomes" id="UP000774617">
    <property type="component" value="Unassembled WGS sequence"/>
</dbReference>
<feature type="region of interest" description="Disordered" evidence="2">
    <location>
        <begin position="219"/>
        <end position="261"/>
    </location>
</feature>
<name>A0ABQ8FPG6_9PEZI</name>
<organism evidence="3 4">
    <name type="scientific">Macrophomina phaseolina</name>
    <dbReference type="NCBI Taxonomy" id="35725"/>
    <lineage>
        <taxon>Eukaryota</taxon>
        <taxon>Fungi</taxon>
        <taxon>Dikarya</taxon>
        <taxon>Ascomycota</taxon>
        <taxon>Pezizomycotina</taxon>
        <taxon>Dothideomycetes</taxon>
        <taxon>Dothideomycetes incertae sedis</taxon>
        <taxon>Botryosphaeriales</taxon>
        <taxon>Botryosphaeriaceae</taxon>
        <taxon>Macrophomina</taxon>
    </lineage>
</organism>